<dbReference type="PANTHER" id="PTHR15079:SF3">
    <property type="entry name" value="MYELOID DIFFERENTIATION PRIMARY RESPONSE PROTEIN MYD88"/>
    <property type="match status" value="1"/>
</dbReference>
<gene>
    <name evidence="3" type="ORF">B4U80_10393</name>
</gene>
<dbReference type="OrthoDB" id="10037120at2759"/>
<dbReference type="GO" id="GO:0070976">
    <property type="term" value="F:TIR domain binding"/>
    <property type="evidence" value="ECO:0007669"/>
    <property type="project" value="InterPro"/>
</dbReference>
<dbReference type="SUPFAM" id="SSF47986">
    <property type="entry name" value="DEATH domain"/>
    <property type="match status" value="1"/>
</dbReference>
<dbReference type="GO" id="GO:0043123">
    <property type="term" value="P:positive regulation of canonical NF-kappaB signal transduction"/>
    <property type="evidence" value="ECO:0007669"/>
    <property type="project" value="InterPro"/>
</dbReference>
<protein>
    <submittedName>
        <fullName evidence="3">Myeloid differentiation primary response protein MyD88-like isoform X1</fullName>
    </submittedName>
</protein>
<keyword evidence="4" id="KW-1185">Reference proteome</keyword>
<dbReference type="SUPFAM" id="SSF52200">
    <property type="entry name" value="Toll/Interleukin receptor TIR domain"/>
    <property type="match status" value="1"/>
</dbReference>
<dbReference type="STRING" id="299467.A0A443SGT8"/>
<dbReference type="InterPro" id="IPR011029">
    <property type="entry name" value="DEATH-like_dom_sf"/>
</dbReference>
<dbReference type="InterPro" id="IPR035897">
    <property type="entry name" value="Toll_tir_struct_dom_sf"/>
</dbReference>
<dbReference type="GO" id="GO:0045087">
    <property type="term" value="P:innate immune response"/>
    <property type="evidence" value="ECO:0007669"/>
    <property type="project" value="TreeGrafter"/>
</dbReference>
<dbReference type="SMART" id="SM00255">
    <property type="entry name" value="TIR"/>
    <property type="match status" value="1"/>
</dbReference>
<dbReference type="InterPro" id="IPR000157">
    <property type="entry name" value="TIR_dom"/>
</dbReference>
<accession>A0A443SGT8</accession>
<feature type="region of interest" description="Disordered" evidence="1">
    <location>
        <begin position="310"/>
        <end position="339"/>
    </location>
</feature>
<dbReference type="GO" id="GO:0035325">
    <property type="term" value="F:Toll-like receptor binding"/>
    <property type="evidence" value="ECO:0007669"/>
    <property type="project" value="TreeGrafter"/>
</dbReference>
<reference evidence="3 4" key="1">
    <citation type="journal article" date="2018" name="Gigascience">
        <title>Genomes of trombidid mites reveal novel predicted allergens and laterally-transferred genes associated with secondary metabolism.</title>
        <authorList>
            <person name="Dong X."/>
            <person name="Chaisiri K."/>
            <person name="Xia D."/>
            <person name="Armstrong S.D."/>
            <person name="Fang Y."/>
            <person name="Donnelly M.J."/>
            <person name="Kadowaki T."/>
            <person name="McGarry J.W."/>
            <person name="Darby A.C."/>
            <person name="Makepeace B.L."/>
        </authorList>
    </citation>
    <scope>NUCLEOTIDE SEQUENCE [LARGE SCALE GENOMIC DNA]</scope>
    <source>
        <strain evidence="3">UoL-UT</strain>
    </source>
</reference>
<dbReference type="Proteomes" id="UP000288716">
    <property type="component" value="Unassembled WGS sequence"/>
</dbReference>
<dbReference type="PANTHER" id="PTHR15079">
    <property type="entry name" value="MYD88"/>
    <property type="match status" value="1"/>
</dbReference>
<dbReference type="GO" id="GO:0050830">
    <property type="term" value="P:defense response to Gram-positive bacterium"/>
    <property type="evidence" value="ECO:0007669"/>
    <property type="project" value="TreeGrafter"/>
</dbReference>
<evidence type="ECO:0000313" key="4">
    <source>
        <dbReference type="Proteomes" id="UP000288716"/>
    </source>
</evidence>
<dbReference type="GO" id="GO:0005886">
    <property type="term" value="C:plasma membrane"/>
    <property type="evidence" value="ECO:0007669"/>
    <property type="project" value="TreeGrafter"/>
</dbReference>
<evidence type="ECO:0000259" key="2">
    <source>
        <dbReference type="PROSITE" id="PS50104"/>
    </source>
</evidence>
<dbReference type="PROSITE" id="PS50104">
    <property type="entry name" value="TIR"/>
    <property type="match status" value="1"/>
</dbReference>
<feature type="compositionally biased region" description="Basic and acidic residues" evidence="1">
    <location>
        <begin position="310"/>
        <end position="319"/>
    </location>
</feature>
<dbReference type="GO" id="GO:0034142">
    <property type="term" value="P:toll-like receptor 4 signaling pathway"/>
    <property type="evidence" value="ECO:0007669"/>
    <property type="project" value="TreeGrafter"/>
</dbReference>
<evidence type="ECO:0000313" key="3">
    <source>
        <dbReference type="EMBL" id="RWS26738.1"/>
    </source>
</evidence>
<organism evidence="3 4">
    <name type="scientific">Leptotrombidium deliense</name>
    <dbReference type="NCBI Taxonomy" id="299467"/>
    <lineage>
        <taxon>Eukaryota</taxon>
        <taxon>Metazoa</taxon>
        <taxon>Ecdysozoa</taxon>
        <taxon>Arthropoda</taxon>
        <taxon>Chelicerata</taxon>
        <taxon>Arachnida</taxon>
        <taxon>Acari</taxon>
        <taxon>Acariformes</taxon>
        <taxon>Trombidiformes</taxon>
        <taxon>Prostigmata</taxon>
        <taxon>Anystina</taxon>
        <taxon>Parasitengona</taxon>
        <taxon>Trombiculoidea</taxon>
        <taxon>Trombiculidae</taxon>
        <taxon>Leptotrombidium</taxon>
    </lineage>
</organism>
<dbReference type="Gene3D" id="1.10.533.10">
    <property type="entry name" value="Death Domain, Fas"/>
    <property type="match status" value="1"/>
</dbReference>
<dbReference type="Gene3D" id="3.40.50.10140">
    <property type="entry name" value="Toll/interleukin-1 receptor homology (TIR) domain"/>
    <property type="match status" value="1"/>
</dbReference>
<comment type="caution">
    <text evidence="3">The sequence shown here is derived from an EMBL/GenBank/DDBJ whole genome shotgun (WGS) entry which is preliminary data.</text>
</comment>
<dbReference type="GO" id="GO:0008063">
    <property type="term" value="P:Toll signaling pathway"/>
    <property type="evidence" value="ECO:0007669"/>
    <property type="project" value="TreeGrafter"/>
</dbReference>
<proteinExistence type="predicted"/>
<dbReference type="InterPro" id="IPR017281">
    <property type="entry name" value="Myelin_different_resp_MyD88"/>
</dbReference>
<feature type="domain" description="TIR" evidence="2">
    <location>
        <begin position="169"/>
        <end position="302"/>
    </location>
</feature>
<dbReference type="Pfam" id="PF13676">
    <property type="entry name" value="TIR_2"/>
    <property type="match status" value="1"/>
</dbReference>
<sequence length="426" mass="47912">MTDEVIDAQPVFNCDSTPIPIRALNISSRLLLSASLNAEQLITTDSGLARDYRGLAELYGFSYWDIKNFQRSSDPCKALLDSIDSKRVISDAVNNHEYSFQHLTSMLEQIERFDVIDDLTPYLISDANKYLSKQRNGGTIILTLHFSISAHESESRLTVDDELNDNETTKYDAFICYADNDYEFVRVLTTYLESPEIGLKLFIRDRDLLPGTWEYDSFTKVMEKRCERMVIVLTPDFLNSPECEYQARFAAGIAVERRDRILIPVILKPCELPATLKQLTKIDFVKSNGVQEWMWRKLVISIRGSNKHELTPSKHKQLEFPKTPSPASSTQSLDSGSITPQFPIVPTAPPLFSSKTSINELTSPITSTTCSLELNDNASNITNSSITTGKAKKSHSKNWYKSIKQKITGSSSSSSIDANGYQALKN</sequence>
<dbReference type="AlphaFoldDB" id="A0A443SGT8"/>
<evidence type="ECO:0000256" key="1">
    <source>
        <dbReference type="SAM" id="MobiDB-lite"/>
    </source>
</evidence>
<dbReference type="EMBL" id="NCKV01002508">
    <property type="protein sequence ID" value="RWS26738.1"/>
    <property type="molecule type" value="Genomic_DNA"/>
</dbReference>
<feature type="compositionally biased region" description="Polar residues" evidence="1">
    <location>
        <begin position="325"/>
        <end position="339"/>
    </location>
</feature>
<name>A0A443SGT8_9ACAR</name>
<dbReference type="VEuPathDB" id="VectorBase:LDEU005300"/>
<dbReference type="GO" id="GO:0002755">
    <property type="term" value="P:MyD88-dependent toll-like receptor signaling pathway"/>
    <property type="evidence" value="ECO:0007669"/>
    <property type="project" value="InterPro"/>
</dbReference>